<keyword evidence="2" id="KW-0472">Membrane</keyword>
<dbReference type="STRING" id="1257118.L8GYG5"/>
<gene>
    <name evidence="4" type="ORF">ACA1_102460</name>
</gene>
<dbReference type="RefSeq" id="XP_004340049.1">
    <property type="nucleotide sequence ID" value="XM_004340001.1"/>
</dbReference>
<keyword evidence="2" id="KW-1133">Transmembrane helix</keyword>
<dbReference type="AlphaFoldDB" id="L8GYG5"/>
<feature type="region of interest" description="Disordered" evidence="1">
    <location>
        <begin position="408"/>
        <end position="438"/>
    </location>
</feature>
<keyword evidence="2" id="KW-0812">Transmembrane</keyword>
<dbReference type="OrthoDB" id="432528at2759"/>
<keyword evidence="3" id="KW-0732">Signal</keyword>
<sequence length="492" mass="51373">MKAALAFFALLLLLQLLLLQVGSEAAPQSWLSPDTWRLSYPQGYLAATTVGEVALFAGGNNEIGDPYRVVDLFNLSSGERTSARLFQPRVGPAAASSGNLAFFAGGVNGYSDLTDCSVVDVYNATSNRWTWVTIHQTCDASVTLVGDLVLFAGGIWPKQSAHGPDCSVVIIYNVTSNRWRTTFCTLSQPRTGITATTVGNLALFAGGGVYNSTPAVSKLSDVVDIFDVSTGLWNTGRLSLPRMGISVTSVRDLALFAGGYTTDVNGNVERVDRVDIYNASSNQWSVAHLSQARSQMAAMTVGDVAIFGGGYNDKLGGPQVTVDAYNASSGWWFMAGLRLSEARSSLAATSVGGLALFAGGFSTTGYAVPTLDVFNASAHLVSPSAAPSATPSVSPTASIFTLSVSPSSSTTPSLSPSVSPSTSPAITPLPPSHLPLDHNGSSDNKLALGFGLGVGVTVVGGLIVVGGAATLYYVRKRQRTRASFDYQPVLQL</sequence>
<feature type="compositionally biased region" description="Low complexity" evidence="1">
    <location>
        <begin position="408"/>
        <end position="424"/>
    </location>
</feature>
<feature type="transmembrane region" description="Helical" evidence="2">
    <location>
        <begin position="446"/>
        <end position="474"/>
    </location>
</feature>
<evidence type="ECO:0000313" key="5">
    <source>
        <dbReference type="Proteomes" id="UP000011083"/>
    </source>
</evidence>
<dbReference type="GeneID" id="14918786"/>
<proteinExistence type="predicted"/>
<reference evidence="4 5" key="1">
    <citation type="journal article" date="2013" name="Genome Biol.">
        <title>Genome of Acanthamoeba castellanii highlights extensive lateral gene transfer and early evolution of tyrosine kinase signaling.</title>
        <authorList>
            <person name="Clarke M."/>
            <person name="Lohan A.J."/>
            <person name="Liu B."/>
            <person name="Lagkouvardos I."/>
            <person name="Roy S."/>
            <person name="Zafar N."/>
            <person name="Bertelli C."/>
            <person name="Schilde C."/>
            <person name="Kianianmomeni A."/>
            <person name="Burglin T.R."/>
            <person name="Frech C."/>
            <person name="Turcotte B."/>
            <person name="Kopec K.O."/>
            <person name="Synnott J.M."/>
            <person name="Choo C."/>
            <person name="Paponov I."/>
            <person name="Finkler A."/>
            <person name="Soon Heng Tan C."/>
            <person name="Hutchins A.P."/>
            <person name="Weinmeier T."/>
            <person name="Rattei T."/>
            <person name="Chu J.S."/>
            <person name="Gimenez G."/>
            <person name="Irimia M."/>
            <person name="Rigden D.J."/>
            <person name="Fitzpatrick D.A."/>
            <person name="Lorenzo-Morales J."/>
            <person name="Bateman A."/>
            <person name="Chiu C.H."/>
            <person name="Tang P."/>
            <person name="Hegemann P."/>
            <person name="Fromm H."/>
            <person name="Raoult D."/>
            <person name="Greub G."/>
            <person name="Miranda-Saavedra D."/>
            <person name="Chen N."/>
            <person name="Nash P."/>
            <person name="Ginger M.L."/>
            <person name="Horn M."/>
            <person name="Schaap P."/>
            <person name="Caler L."/>
            <person name="Loftus B."/>
        </authorList>
    </citation>
    <scope>NUCLEOTIDE SEQUENCE [LARGE SCALE GENOMIC DNA]</scope>
    <source>
        <strain evidence="4 5">Neff</strain>
    </source>
</reference>
<dbReference type="SUPFAM" id="SSF117281">
    <property type="entry name" value="Kelch motif"/>
    <property type="match status" value="1"/>
</dbReference>
<evidence type="ECO:0000256" key="1">
    <source>
        <dbReference type="SAM" id="MobiDB-lite"/>
    </source>
</evidence>
<evidence type="ECO:0000256" key="2">
    <source>
        <dbReference type="SAM" id="Phobius"/>
    </source>
</evidence>
<dbReference type="VEuPathDB" id="AmoebaDB:ACA1_102460"/>
<dbReference type="KEGG" id="acan:ACA1_102460"/>
<evidence type="ECO:0000256" key="3">
    <source>
        <dbReference type="SAM" id="SignalP"/>
    </source>
</evidence>
<feature type="chain" id="PRO_5003990739" evidence="3">
    <location>
        <begin position="26"/>
        <end position="492"/>
    </location>
</feature>
<evidence type="ECO:0000313" key="4">
    <source>
        <dbReference type="EMBL" id="ELR18030.1"/>
    </source>
</evidence>
<protein>
    <submittedName>
        <fullName evidence="4">Kelch repeat-containing protein</fullName>
    </submittedName>
</protein>
<dbReference type="Proteomes" id="UP000011083">
    <property type="component" value="Unassembled WGS sequence"/>
</dbReference>
<feature type="signal peptide" evidence="3">
    <location>
        <begin position="1"/>
        <end position="25"/>
    </location>
</feature>
<name>L8GYG5_ACACF</name>
<keyword evidence="5" id="KW-1185">Reference proteome</keyword>
<accession>L8GYG5</accession>
<dbReference type="PANTHER" id="PTHR45632">
    <property type="entry name" value="LD33804P"/>
    <property type="match status" value="1"/>
</dbReference>
<organism evidence="4 5">
    <name type="scientific">Acanthamoeba castellanii (strain ATCC 30010 / Neff)</name>
    <dbReference type="NCBI Taxonomy" id="1257118"/>
    <lineage>
        <taxon>Eukaryota</taxon>
        <taxon>Amoebozoa</taxon>
        <taxon>Discosea</taxon>
        <taxon>Longamoebia</taxon>
        <taxon>Centramoebida</taxon>
        <taxon>Acanthamoebidae</taxon>
        <taxon>Acanthamoeba</taxon>
    </lineage>
</organism>
<dbReference type="InterPro" id="IPR015915">
    <property type="entry name" value="Kelch-typ_b-propeller"/>
</dbReference>
<dbReference type="EMBL" id="KB007963">
    <property type="protein sequence ID" value="ELR18030.1"/>
    <property type="molecule type" value="Genomic_DNA"/>
</dbReference>
<dbReference type="Gene3D" id="2.120.10.80">
    <property type="entry name" value="Kelch-type beta propeller"/>
    <property type="match status" value="2"/>
</dbReference>